<reference evidence="2" key="1">
    <citation type="submission" date="2021-01" db="UniProtKB">
        <authorList>
            <consortium name="EnsemblMetazoa"/>
        </authorList>
    </citation>
    <scope>IDENTIFICATION</scope>
</reference>
<dbReference type="PROSITE" id="PS50181">
    <property type="entry name" value="FBOX"/>
    <property type="match status" value="1"/>
</dbReference>
<organism evidence="2 3">
    <name type="scientific">Clytia hemisphaerica</name>
    <dbReference type="NCBI Taxonomy" id="252671"/>
    <lineage>
        <taxon>Eukaryota</taxon>
        <taxon>Metazoa</taxon>
        <taxon>Cnidaria</taxon>
        <taxon>Hydrozoa</taxon>
        <taxon>Hydroidolina</taxon>
        <taxon>Leptothecata</taxon>
        <taxon>Obeliida</taxon>
        <taxon>Clytiidae</taxon>
        <taxon>Clytia</taxon>
    </lineage>
</organism>
<dbReference type="GeneID" id="136819723"/>
<sequence length="422" mass="49458">MMSLNVLPTELLKMVISYLGKRDAKSLAVASRKMREIALEKIWSKPIYQKSKGLRFLKMISRFPIDQIRVKDFRCKMEEVIETVSSLKRLNLDLSSKCVFRTPLDLIRFKFPIVAHTKALKIDSESKFGLLLVALETGFVKELIVDHHSKNLRWSPELLKMLVSKVYISEISVNALRFTDENVEEFCQIFSSLRNCQVFFPEEKAWEQDRIDDEDLTPSRLVKSKKDRTKNKFTITDIETFARYDVKISSMAGSNNMLNLDSKYNKDISKLLKFVPALKRLQYLHSFKLREDGEPFKWDHSKFDQLSDLPIRRIRTNMLIISKENVGNIVDTLSKMKSLQHLHILWNRFKLTPEEFALFQNLRVKIVNLTALELTKENVPKFRQIMNEMKIEKINSSLPVKKRNKLGIRFRQFGPGAMFWSI</sequence>
<evidence type="ECO:0000259" key="1">
    <source>
        <dbReference type="PROSITE" id="PS50181"/>
    </source>
</evidence>
<dbReference type="AlphaFoldDB" id="A0A7M5UKX2"/>
<dbReference type="OrthoDB" id="3660227at2759"/>
<evidence type="ECO:0000313" key="3">
    <source>
        <dbReference type="Proteomes" id="UP000594262"/>
    </source>
</evidence>
<dbReference type="InterPro" id="IPR032675">
    <property type="entry name" value="LRR_dom_sf"/>
</dbReference>
<accession>A0A7M5UKX2</accession>
<proteinExistence type="predicted"/>
<dbReference type="EnsemblMetazoa" id="CLYHEMT002332.3">
    <property type="protein sequence ID" value="CLYHEMP002332.3"/>
    <property type="gene ID" value="CLYHEMG002332"/>
</dbReference>
<name>A0A7M5UKX2_9CNID</name>
<keyword evidence="3" id="KW-1185">Reference proteome</keyword>
<feature type="domain" description="F-box" evidence="1">
    <location>
        <begin position="1"/>
        <end position="51"/>
    </location>
</feature>
<dbReference type="EnsemblMetazoa" id="CLYHEMT002332.1">
    <property type="protein sequence ID" value="CLYHEMP002332.1"/>
    <property type="gene ID" value="CLYHEMG002332"/>
</dbReference>
<evidence type="ECO:0000313" key="2">
    <source>
        <dbReference type="EnsemblMetazoa" id="CLYHEMP002332.3"/>
    </source>
</evidence>
<dbReference type="RefSeq" id="XP_066932067.1">
    <property type="nucleotide sequence ID" value="XM_067075966.1"/>
</dbReference>
<dbReference type="Proteomes" id="UP000594262">
    <property type="component" value="Unplaced"/>
</dbReference>
<dbReference type="InterPro" id="IPR001810">
    <property type="entry name" value="F-box_dom"/>
</dbReference>
<dbReference type="InterPro" id="IPR036047">
    <property type="entry name" value="F-box-like_dom_sf"/>
</dbReference>
<dbReference type="Gene3D" id="3.80.10.10">
    <property type="entry name" value="Ribonuclease Inhibitor"/>
    <property type="match status" value="1"/>
</dbReference>
<protein>
    <recommendedName>
        <fullName evidence="1">F-box domain-containing protein</fullName>
    </recommendedName>
</protein>
<dbReference type="SUPFAM" id="SSF81383">
    <property type="entry name" value="F-box domain"/>
    <property type="match status" value="1"/>
</dbReference>